<proteinExistence type="predicted"/>
<dbReference type="EMBL" id="KQ414661">
    <property type="protein sequence ID" value="KOC65536.1"/>
    <property type="molecule type" value="Genomic_DNA"/>
</dbReference>
<gene>
    <name evidence="2" type="ORF">WH47_00506</name>
</gene>
<sequence>MRCDIGSVPLEKGETVGRLDSCNPAYVSVVTQWLTSGAISFLFMTNDFYAGLLLVGDSIK</sequence>
<name>A0A0L7R459_9HYME</name>
<dbReference type="AlphaFoldDB" id="A0A0L7R459"/>
<evidence type="ECO:0000313" key="3">
    <source>
        <dbReference type="Proteomes" id="UP000053825"/>
    </source>
</evidence>
<keyword evidence="1" id="KW-1133">Transmembrane helix</keyword>
<feature type="transmembrane region" description="Helical" evidence="1">
    <location>
        <begin position="33"/>
        <end position="55"/>
    </location>
</feature>
<evidence type="ECO:0000256" key="1">
    <source>
        <dbReference type="SAM" id="Phobius"/>
    </source>
</evidence>
<keyword evidence="3" id="KW-1185">Reference proteome</keyword>
<dbReference type="Proteomes" id="UP000053825">
    <property type="component" value="Unassembled WGS sequence"/>
</dbReference>
<keyword evidence="1" id="KW-0812">Transmembrane</keyword>
<reference evidence="2 3" key="1">
    <citation type="submission" date="2015-07" db="EMBL/GenBank/DDBJ databases">
        <title>The genome of Habropoda laboriosa.</title>
        <authorList>
            <person name="Pan H."/>
            <person name="Kapheim K."/>
        </authorList>
    </citation>
    <scope>NUCLEOTIDE SEQUENCE [LARGE SCALE GENOMIC DNA]</scope>
    <source>
        <strain evidence="2">0110345459</strain>
    </source>
</reference>
<keyword evidence="1" id="KW-0472">Membrane</keyword>
<organism evidence="2 3">
    <name type="scientific">Habropoda laboriosa</name>
    <dbReference type="NCBI Taxonomy" id="597456"/>
    <lineage>
        <taxon>Eukaryota</taxon>
        <taxon>Metazoa</taxon>
        <taxon>Ecdysozoa</taxon>
        <taxon>Arthropoda</taxon>
        <taxon>Hexapoda</taxon>
        <taxon>Insecta</taxon>
        <taxon>Pterygota</taxon>
        <taxon>Neoptera</taxon>
        <taxon>Endopterygota</taxon>
        <taxon>Hymenoptera</taxon>
        <taxon>Apocrita</taxon>
        <taxon>Aculeata</taxon>
        <taxon>Apoidea</taxon>
        <taxon>Anthophila</taxon>
        <taxon>Apidae</taxon>
        <taxon>Habropoda</taxon>
    </lineage>
</organism>
<protein>
    <submittedName>
        <fullName evidence="2">Uncharacterized protein</fullName>
    </submittedName>
</protein>
<accession>A0A0L7R459</accession>
<evidence type="ECO:0000313" key="2">
    <source>
        <dbReference type="EMBL" id="KOC65536.1"/>
    </source>
</evidence>